<accession>A0A239M7A1</accession>
<organism evidence="1 2">
    <name type="scientific">Pontibacter ummariensis</name>
    <dbReference type="NCBI Taxonomy" id="1610492"/>
    <lineage>
        <taxon>Bacteria</taxon>
        <taxon>Pseudomonadati</taxon>
        <taxon>Bacteroidota</taxon>
        <taxon>Cytophagia</taxon>
        <taxon>Cytophagales</taxon>
        <taxon>Hymenobacteraceae</taxon>
        <taxon>Pontibacter</taxon>
    </lineage>
</organism>
<dbReference type="Proteomes" id="UP000198432">
    <property type="component" value="Unassembled WGS sequence"/>
</dbReference>
<evidence type="ECO:0000313" key="2">
    <source>
        <dbReference type="Proteomes" id="UP000198432"/>
    </source>
</evidence>
<dbReference type="EMBL" id="FZOQ01000079">
    <property type="protein sequence ID" value="SNT37729.1"/>
    <property type="molecule type" value="Genomic_DNA"/>
</dbReference>
<evidence type="ECO:0008006" key="3">
    <source>
        <dbReference type="Google" id="ProtNLM"/>
    </source>
</evidence>
<keyword evidence="2" id="KW-1185">Reference proteome</keyword>
<proteinExistence type="predicted"/>
<sequence length="67" mass="7715">MSTPKSCLFQWLKGKYYGNRGYLSSLLGKLLQKGLHLNTKSMKNMLLTLQERLNLMRRGGIRRETAA</sequence>
<protein>
    <recommendedName>
        <fullName evidence="3">Transposase</fullName>
    </recommendedName>
</protein>
<dbReference type="AlphaFoldDB" id="A0A239M7A1"/>
<reference evidence="2" key="1">
    <citation type="submission" date="2017-06" db="EMBL/GenBank/DDBJ databases">
        <authorList>
            <person name="Varghese N."/>
            <person name="Submissions S."/>
        </authorList>
    </citation>
    <scope>NUCLEOTIDE SEQUENCE [LARGE SCALE GENOMIC DNA]</scope>
    <source>
        <strain evidence="2">NKM1</strain>
    </source>
</reference>
<name>A0A239M7A1_9BACT</name>
<evidence type="ECO:0000313" key="1">
    <source>
        <dbReference type="EMBL" id="SNT37729.1"/>
    </source>
</evidence>
<gene>
    <name evidence="1" type="ORF">SAMN06296052_1791</name>
</gene>